<keyword evidence="4" id="KW-1185">Reference proteome</keyword>
<evidence type="ECO:0000256" key="2">
    <source>
        <dbReference type="SAM" id="Phobius"/>
    </source>
</evidence>
<proteinExistence type="predicted"/>
<keyword evidence="2" id="KW-0472">Membrane</keyword>
<keyword evidence="2" id="KW-1133">Transmembrane helix</keyword>
<feature type="transmembrane region" description="Helical" evidence="2">
    <location>
        <begin position="161"/>
        <end position="179"/>
    </location>
</feature>
<evidence type="ECO:0000313" key="4">
    <source>
        <dbReference type="Proteomes" id="UP000748756"/>
    </source>
</evidence>
<dbReference type="Proteomes" id="UP000748756">
    <property type="component" value="Unassembled WGS sequence"/>
</dbReference>
<evidence type="ECO:0000313" key="3">
    <source>
        <dbReference type="EMBL" id="KAF9126625.1"/>
    </source>
</evidence>
<reference evidence="3" key="1">
    <citation type="journal article" date="2020" name="Fungal Divers.">
        <title>Resolving the Mortierellaceae phylogeny through synthesis of multi-gene phylogenetics and phylogenomics.</title>
        <authorList>
            <person name="Vandepol N."/>
            <person name="Liber J."/>
            <person name="Desiro A."/>
            <person name="Na H."/>
            <person name="Kennedy M."/>
            <person name="Barry K."/>
            <person name="Grigoriev I.V."/>
            <person name="Miller A.N."/>
            <person name="O'Donnell K."/>
            <person name="Stajich J.E."/>
            <person name="Bonito G."/>
        </authorList>
    </citation>
    <scope>NUCLEOTIDE SEQUENCE</scope>
    <source>
        <strain evidence="3">NRRL 6426</strain>
    </source>
</reference>
<accession>A0A9P5UYU3</accession>
<keyword evidence="2" id="KW-0812">Transmembrane</keyword>
<dbReference type="AlphaFoldDB" id="A0A9P5UYU3"/>
<feature type="region of interest" description="Disordered" evidence="1">
    <location>
        <begin position="122"/>
        <end position="156"/>
    </location>
</feature>
<sequence>MPIVTSLGTWKNIPLSGLAIYPSYALCAFLRAVVSFSSKTILARLAVSAWPNELIVRAALVGNQLYKSTLLPVGVIGSTIAPKLRPTLISFGTFAMVGFGLKMILDETRACDEKALERREDGVRGLDKDEKNDRSETIQGNGRGVGAGQAKKENEEEEPQTLYNALITTGFILGAHFVLELSENWSKVRAANSPPWFIMAVLAFNIGVNVYGLFVISMTASTFRTQLLCCAMWTTVLIDLALATRGHSRFTEDDFRTHLPAVLNSFVGLPRQPWIYPLPLIILRALPILYLLRREIKESVEGDDDTSRAANVELQKEQQQ</sequence>
<name>A0A9P5UYU3_9FUNG</name>
<dbReference type="OrthoDB" id="2410807at2759"/>
<feature type="transmembrane region" description="Helical" evidence="2">
    <location>
        <begin position="195"/>
        <end position="215"/>
    </location>
</feature>
<protein>
    <submittedName>
        <fullName evidence="3">Uncharacterized protein</fullName>
    </submittedName>
</protein>
<dbReference type="EMBL" id="JAAAUQ010002180">
    <property type="protein sequence ID" value="KAF9126625.1"/>
    <property type="molecule type" value="Genomic_DNA"/>
</dbReference>
<evidence type="ECO:0000256" key="1">
    <source>
        <dbReference type="SAM" id="MobiDB-lite"/>
    </source>
</evidence>
<feature type="compositionally biased region" description="Basic and acidic residues" evidence="1">
    <location>
        <begin position="122"/>
        <end position="136"/>
    </location>
</feature>
<organism evidence="3 4">
    <name type="scientific">Linnemannia schmuckeri</name>
    <dbReference type="NCBI Taxonomy" id="64567"/>
    <lineage>
        <taxon>Eukaryota</taxon>
        <taxon>Fungi</taxon>
        <taxon>Fungi incertae sedis</taxon>
        <taxon>Mucoromycota</taxon>
        <taxon>Mortierellomycotina</taxon>
        <taxon>Mortierellomycetes</taxon>
        <taxon>Mortierellales</taxon>
        <taxon>Mortierellaceae</taxon>
        <taxon>Linnemannia</taxon>
    </lineage>
</organism>
<comment type="caution">
    <text evidence="3">The sequence shown here is derived from an EMBL/GenBank/DDBJ whole genome shotgun (WGS) entry which is preliminary data.</text>
</comment>
<feature type="transmembrane region" description="Helical" evidence="2">
    <location>
        <begin position="12"/>
        <end position="34"/>
    </location>
</feature>
<gene>
    <name evidence="3" type="ORF">BG015_004673</name>
</gene>